<evidence type="ECO:0000256" key="1">
    <source>
        <dbReference type="SAM" id="SignalP"/>
    </source>
</evidence>
<feature type="signal peptide" evidence="1">
    <location>
        <begin position="1"/>
        <end position="19"/>
    </location>
</feature>
<keyword evidence="3" id="KW-1185">Reference proteome</keyword>
<name>A0A8J3BPP5_9FLAO</name>
<dbReference type="SUPFAM" id="SSF49299">
    <property type="entry name" value="PKD domain"/>
    <property type="match status" value="1"/>
</dbReference>
<reference evidence="2" key="2">
    <citation type="submission" date="2020-09" db="EMBL/GenBank/DDBJ databases">
        <authorList>
            <person name="Sun Q."/>
            <person name="Ohkuma M."/>
        </authorList>
    </citation>
    <scope>NUCLEOTIDE SEQUENCE</scope>
    <source>
        <strain evidence="2">JCM 12862</strain>
    </source>
</reference>
<dbReference type="AlphaFoldDB" id="A0A8J3BPP5"/>
<feature type="chain" id="PRO_5035231674" description="Gliding motility-associated-like protein" evidence="1">
    <location>
        <begin position="20"/>
        <end position="903"/>
    </location>
</feature>
<gene>
    <name evidence="2" type="ORF">GCM10007962_18300</name>
</gene>
<dbReference type="Pfam" id="PF13585">
    <property type="entry name" value="CHU_C"/>
    <property type="match status" value="1"/>
</dbReference>
<dbReference type="InterPro" id="IPR011044">
    <property type="entry name" value="Quino_amine_DH_bsu"/>
</dbReference>
<comment type="caution">
    <text evidence="2">The sequence shown here is derived from an EMBL/GenBank/DDBJ whole genome shotgun (WGS) entry which is preliminary data.</text>
</comment>
<evidence type="ECO:0008006" key="4">
    <source>
        <dbReference type="Google" id="ProtNLM"/>
    </source>
</evidence>
<dbReference type="RefSeq" id="WP_188652303.1">
    <property type="nucleotide sequence ID" value="NZ_BMNR01000004.1"/>
</dbReference>
<dbReference type="Gene3D" id="2.130.10.10">
    <property type="entry name" value="YVTN repeat-like/Quinoprotein amine dehydrogenase"/>
    <property type="match status" value="1"/>
</dbReference>
<dbReference type="InterPro" id="IPR035986">
    <property type="entry name" value="PKD_dom_sf"/>
</dbReference>
<dbReference type="EMBL" id="BMNR01000004">
    <property type="protein sequence ID" value="GGK24398.1"/>
    <property type="molecule type" value="Genomic_DNA"/>
</dbReference>
<keyword evidence="1" id="KW-0732">Signal</keyword>
<dbReference type="Proteomes" id="UP000612329">
    <property type="component" value="Unassembled WGS sequence"/>
</dbReference>
<dbReference type="SUPFAM" id="SSF50969">
    <property type="entry name" value="YVTN repeat-like/Quinoprotein amine dehydrogenase"/>
    <property type="match status" value="1"/>
</dbReference>
<accession>A0A8J3BPP5</accession>
<dbReference type="NCBIfam" id="TIGR04131">
    <property type="entry name" value="Bac_Flav_CTERM"/>
    <property type="match status" value="1"/>
</dbReference>
<reference evidence="2" key="1">
    <citation type="journal article" date="2014" name="Int. J. Syst. Evol. Microbiol.">
        <title>Complete genome sequence of Corynebacterium casei LMG S-19264T (=DSM 44701T), isolated from a smear-ripened cheese.</title>
        <authorList>
            <consortium name="US DOE Joint Genome Institute (JGI-PGF)"/>
            <person name="Walter F."/>
            <person name="Albersmeier A."/>
            <person name="Kalinowski J."/>
            <person name="Ruckert C."/>
        </authorList>
    </citation>
    <scope>NUCLEOTIDE SEQUENCE</scope>
    <source>
        <strain evidence="2">JCM 12862</strain>
    </source>
</reference>
<dbReference type="InterPro" id="IPR026341">
    <property type="entry name" value="T9SS_type_B"/>
</dbReference>
<sequence length="903" mass="99258">MKKITLAIVCCLISVIAFCQSEAANWYFGYGGGIRFNQSNNTITSLDDGQLFTNEGCTSISDDSGNLLFYTDGSRVWNKNHSVMPNGYGLYGDSSSTQSAIIVPKPNDPNIYYIFTVDNWLDDINHGLSYSEVDMSLDNGLGNITVKNVNLLQESSEKITAVLKDCISKSIWVLTFASENGTSSFFNTFHAFEISSAGINTTSVKSTFNDISIQDARGYLKLSPDGTKVACANVVDGLFLYDFDTATGKLSNKQQLSISGKNRFPYGVEFSPNSQLLYVHASNNFFSNDFAEAENPTNHSSDLIQYNLLAANVQASATIVDSRNLYRGGLQLGPDGKIYRALSATYNKGLPYLGVINNPDNLGVSCNYKHNAINLTPNQSAQGLPPFIASFFNTQIDIIKNGESSINLALCDGDTYLLTSEDLPGATYSWTKDGNPLPETSFNLEVSSSGHYEVYIDPNNGDCAIEGQAYVIFNENPEAFNTTLIQCDEDGTKDGLTEFNLNEANEALTGGVQNLSTKFYADTSRLNEIPNPSSFSNVTNPQTIYVEVINDLTGCTSDAELLLDVSVTDSNDSELIACDDDGTEDGFVEFNLKQADSEIISGLPVGLDIAYYETYENALLEQNSLNPLFTNTIPYSQIIYARVENVNNCYGISELKLTVNKLPDIKTTDTVYYCLNTFPETITLNAGIINDSPNNYSYVWNTGETSYEIEVNEPGTYTVTVTNANNCSKERNIVVEASNIATIQSIDVVDASQNNMITVLVSGEGNYEYRLLDSNNVVAAPYQESNVFENVSPGIYTVFVKDIKNNCGSINYKVSVIGFPKFFTPNNDGKNDTWQVYGVSDVFQPNSKIFIFDRFGKLLKQISPSGKGWDGTFNGAKLPTDDYWFSVTLQDGRIFKSHFTLKN</sequence>
<dbReference type="InterPro" id="IPR015943">
    <property type="entry name" value="WD40/YVTN_repeat-like_dom_sf"/>
</dbReference>
<protein>
    <recommendedName>
        <fullName evidence="4">Gliding motility-associated-like protein</fullName>
    </recommendedName>
</protein>
<proteinExistence type="predicted"/>
<organism evidence="2 3">
    <name type="scientific">Yeosuana aromativorans</name>
    <dbReference type="NCBI Taxonomy" id="288019"/>
    <lineage>
        <taxon>Bacteria</taxon>
        <taxon>Pseudomonadati</taxon>
        <taxon>Bacteroidota</taxon>
        <taxon>Flavobacteriia</taxon>
        <taxon>Flavobacteriales</taxon>
        <taxon>Flavobacteriaceae</taxon>
        <taxon>Yeosuana</taxon>
    </lineage>
</organism>
<evidence type="ECO:0000313" key="2">
    <source>
        <dbReference type="EMBL" id="GGK24398.1"/>
    </source>
</evidence>
<evidence type="ECO:0000313" key="3">
    <source>
        <dbReference type="Proteomes" id="UP000612329"/>
    </source>
</evidence>